<keyword evidence="2" id="KW-0963">Cytoplasm</keyword>
<dbReference type="AlphaFoldDB" id="A0A5B8R8Z5"/>
<dbReference type="GO" id="GO:0047429">
    <property type="term" value="F:nucleoside triphosphate diphosphatase activity"/>
    <property type="evidence" value="ECO:0007669"/>
    <property type="project" value="InterPro"/>
</dbReference>
<dbReference type="PANTHER" id="PTHR43213">
    <property type="entry name" value="BIFUNCTIONAL DTTP/UTP PYROPHOSPHATASE/METHYLTRANSFERASE PROTEIN-RELATED"/>
    <property type="match status" value="1"/>
</dbReference>
<dbReference type="InterPro" id="IPR029001">
    <property type="entry name" value="ITPase-like_fam"/>
</dbReference>
<organism evidence="4">
    <name type="scientific">uncultured organism</name>
    <dbReference type="NCBI Taxonomy" id="155900"/>
    <lineage>
        <taxon>unclassified sequences</taxon>
        <taxon>environmental samples</taxon>
    </lineage>
</organism>
<evidence type="ECO:0000256" key="3">
    <source>
        <dbReference type="ARBA" id="ARBA00022801"/>
    </source>
</evidence>
<dbReference type="CDD" id="cd00555">
    <property type="entry name" value="Maf"/>
    <property type="match status" value="1"/>
</dbReference>
<evidence type="ECO:0000256" key="1">
    <source>
        <dbReference type="ARBA" id="ARBA00004496"/>
    </source>
</evidence>
<dbReference type="Gene3D" id="3.90.950.10">
    <property type="match status" value="1"/>
</dbReference>
<gene>
    <name evidence="4" type="primary">yceF</name>
    <name evidence="4" type="ORF">KBTEX_01932</name>
</gene>
<reference evidence="4" key="1">
    <citation type="submission" date="2019-06" db="EMBL/GenBank/DDBJ databases">
        <authorList>
            <person name="Murdoch R.W."/>
            <person name="Fathepure B."/>
        </authorList>
    </citation>
    <scope>NUCLEOTIDE SEQUENCE</scope>
</reference>
<dbReference type="PIRSF" id="PIRSF006305">
    <property type="entry name" value="Maf"/>
    <property type="match status" value="1"/>
</dbReference>
<dbReference type="PANTHER" id="PTHR43213:SF10">
    <property type="entry name" value="7-METHYL-GTP PYROPHOSPHATASE"/>
    <property type="match status" value="1"/>
</dbReference>
<sequence length="196" mass="20788">MTEPRRLVLGSGSPYRAALLERLGLSFEQRSPEIDEVRHGDESPSALVVRLAAEKARAAGAGLDDALVIGCDQVACLDDGHVLGKPGDRAGAIAQLRAGSGRRVGFLVGLALLDTRTGALAERLETVDVVFRDLSAAEIERYVDRDRPWDCAGAFRAEGLGIALFEAIEGRDPNTLVGLPLIALAELLREAGVPLP</sequence>
<evidence type="ECO:0000313" key="4">
    <source>
        <dbReference type="EMBL" id="QEA05609.1"/>
    </source>
</evidence>
<dbReference type="SUPFAM" id="SSF52972">
    <property type="entry name" value="ITPase-like"/>
    <property type="match status" value="1"/>
</dbReference>
<accession>A0A5B8R8Z5</accession>
<dbReference type="HAMAP" id="MF_00528">
    <property type="entry name" value="Maf"/>
    <property type="match status" value="1"/>
</dbReference>
<proteinExistence type="inferred from homology"/>
<keyword evidence="3" id="KW-0378">Hydrolase</keyword>
<name>A0A5B8R8Z5_9ZZZZ</name>
<evidence type="ECO:0000256" key="2">
    <source>
        <dbReference type="ARBA" id="ARBA00022490"/>
    </source>
</evidence>
<dbReference type="EMBL" id="MN079105">
    <property type="protein sequence ID" value="QEA05609.1"/>
    <property type="molecule type" value="Genomic_DNA"/>
</dbReference>
<dbReference type="Pfam" id="PF02545">
    <property type="entry name" value="Maf"/>
    <property type="match status" value="1"/>
</dbReference>
<protein>
    <submittedName>
        <fullName evidence="4">Maf-like protein YceF</fullName>
    </submittedName>
</protein>
<dbReference type="NCBIfam" id="TIGR00172">
    <property type="entry name" value="maf"/>
    <property type="match status" value="1"/>
</dbReference>
<comment type="subcellular location">
    <subcellularLocation>
        <location evidence="1">Cytoplasm</location>
    </subcellularLocation>
</comment>
<dbReference type="InterPro" id="IPR003697">
    <property type="entry name" value="Maf-like"/>
</dbReference>